<evidence type="ECO:0000313" key="4">
    <source>
        <dbReference type="Proteomes" id="UP000631114"/>
    </source>
</evidence>
<dbReference type="PANTHER" id="PTHR11932">
    <property type="entry name" value="CULLIN"/>
    <property type="match status" value="1"/>
</dbReference>
<reference evidence="3 4" key="1">
    <citation type="submission" date="2020-10" db="EMBL/GenBank/DDBJ databases">
        <title>The Coptis chinensis genome and diversification of protoberbering-type alkaloids.</title>
        <authorList>
            <person name="Wang B."/>
            <person name="Shu S."/>
            <person name="Song C."/>
            <person name="Liu Y."/>
        </authorList>
    </citation>
    <scope>NUCLEOTIDE SEQUENCE [LARGE SCALE GENOMIC DNA]</scope>
    <source>
        <strain evidence="3">HL-2020</strain>
        <tissue evidence="3">Leaf</tissue>
    </source>
</reference>
<comment type="similarity">
    <text evidence="1">Belongs to the cullin family.</text>
</comment>
<dbReference type="InterPro" id="IPR059120">
    <property type="entry name" value="Cullin-like_AB"/>
</dbReference>
<evidence type="ECO:0000313" key="3">
    <source>
        <dbReference type="EMBL" id="KAF9618913.1"/>
    </source>
</evidence>
<dbReference type="InterPro" id="IPR036390">
    <property type="entry name" value="WH_DNA-bd_sf"/>
</dbReference>
<dbReference type="AlphaFoldDB" id="A0A835INN9"/>
<dbReference type="Gene3D" id="3.30.230.130">
    <property type="entry name" value="Cullin, Chain C, Domain 2"/>
    <property type="match status" value="1"/>
</dbReference>
<dbReference type="SUPFAM" id="SSF46785">
    <property type="entry name" value="Winged helix' DNA-binding domain"/>
    <property type="match status" value="1"/>
</dbReference>
<feature type="domain" description="Cullin family profile" evidence="2">
    <location>
        <begin position="1"/>
        <end position="97"/>
    </location>
</feature>
<dbReference type="InterPro" id="IPR019559">
    <property type="entry name" value="Cullin_neddylation_domain"/>
</dbReference>
<keyword evidence="4" id="KW-1185">Reference proteome</keyword>
<gene>
    <name evidence="3" type="ORF">IFM89_002908</name>
</gene>
<dbReference type="Gene3D" id="1.10.10.10">
    <property type="entry name" value="Winged helix-like DNA-binding domain superfamily/Winged helix DNA-binding domain"/>
    <property type="match status" value="1"/>
</dbReference>
<dbReference type="PROSITE" id="PS50069">
    <property type="entry name" value="CULLIN_2"/>
    <property type="match status" value="1"/>
</dbReference>
<dbReference type="OrthoDB" id="27073at2759"/>
<proteinExistence type="inferred from homology"/>
<sequence>MLLHSTFWLGFNSLNLNLPGEMVKCMEVFQNFINTDQKKRKLEWMHSLGTCNVIGTLGQNTFELIVTTFQACLLLLFNTADRLSYSDIKGELKLTDEIYLSKVLHSLSSGKYKILNKEPNSVTILPTDTFEINAQYTSKLQKIKIPCPPMHEKKNVVENDGSGKFAIDASIVRIMKSRRSLSFQQLVQDCIQQLSGRFEPDTRTINIRIDYLIQRGYLVRDEEDRSLCKYLAYSV</sequence>
<evidence type="ECO:0000256" key="1">
    <source>
        <dbReference type="PROSITE-ProRule" id="PRU00330"/>
    </source>
</evidence>
<dbReference type="InterPro" id="IPR045093">
    <property type="entry name" value="Cullin"/>
</dbReference>
<evidence type="ECO:0000259" key="2">
    <source>
        <dbReference type="PROSITE" id="PS50069"/>
    </source>
</evidence>
<accession>A0A835INN9</accession>
<dbReference type="EMBL" id="JADFTS010000002">
    <property type="protein sequence ID" value="KAF9618913.1"/>
    <property type="molecule type" value="Genomic_DNA"/>
</dbReference>
<dbReference type="GO" id="GO:0006511">
    <property type="term" value="P:ubiquitin-dependent protein catabolic process"/>
    <property type="evidence" value="ECO:0007669"/>
    <property type="project" value="InterPro"/>
</dbReference>
<dbReference type="SUPFAM" id="SSF75632">
    <property type="entry name" value="Cullin homology domain"/>
    <property type="match status" value="1"/>
</dbReference>
<dbReference type="InterPro" id="IPR036388">
    <property type="entry name" value="WH-like_DNA-bd_sf"/>
</dbReference>
<dbReference type="GO" id="GO:0031625">
    <property type="term" value="F:ubiquitin protein ligase binding"/>
    <property type="evidence" value="ECO:0007669"/>
    <property type="project" value="InterPro"/>
</dbReference>
<organism evidence="3 4">
    <name type="scientific">Coptis chinensis</name>
    <dbReference type="NCBI Taxonomy" id="261450"/>
    <lineage>
        <taxon>Eukaryota</taxon>
        <taxon>Viridiplantae</taxon>
        <taxon>Streptophyta</taxon>
        <taxon>Embryophyta</taxon>
        <taxon>Tracheophyta</taxon>
        <taxon>Spermatophyta</taxon>
        <taxon>Magnoliopsida</taxon>
        <taxon>Ranunculales</taxon>
        <taxon>Ranunculaceae</taxon>
        <taxon>Coptidoideae</taxon>
        <taxon>Coptis</taxon>
    </lineage>
</organism>
<dbReference type="Pfam" id="PF10557">
    <property type="entry name" value="Cullin_Nedd8"/>
    <property type="match status" value="1"/>
</dbReference>
<name>A0A835INN9_9MAGN</name>
<dbReference type="Proteomes" id="UP000631114">
    <property type="component" value="Unassembled WGS sequence"/>
</dbReference>
<dbReference type="Pfam" id="PF26557">
    <property type="entry name" value="Cullin_AB"/>
    <property type="match status" value="1"/>
</dbReference>
<dbReference type="SMART" id="SM00884">
    <property type="entry name" value="Cullin_Nedd8"/>
    <property type="match status" value="1"/>
</dbReference>
<dbReference type="InterPro" id="IPR036317">
    <property type="entry name" value="Cullin_homology_sf"/>
</dbReference>
<comment type="caution">
    <text evidence="3">The sequence shown here is derived from an EMBL/GenBank/DDBJ whole genome shotgun (WGS) entry which is preliminary data.</text>
</comment>
<protein>
    <recommendedName>
        <fullName evidence="2">Cullin family profile domain-containing protein</fullName>
    </recommendedName>
</protein>
<dbReference type="InterPro" id="IPR016158">
    <property type="entry name" value="Cullin_homology"/>
</dbReference>